<dbReference type="OrthoDB" id="4047136at2759"/>
<sequence>MFTPKILTNNPINYLPTLNSKSNTSINNNNSIQLELNQINQLGYNYLKPIGINKTMKDLEIEKNNQFNANNFNNFAISTIENNPFESINHYNNNSEFYENSIIWNDESSLSSIPTASVISFQIESNDINSNNDNYDYLVNFEPEEPTQVLRPINPI</sequence>
<name>A0A9P8TGL7_9ASCO</name>
<keyword evidence="2" id="KW-1185">Reference proteome</keyword>
<comment type="caution">
    <text evidence="1">The sequence shown here is derived from an EMBL/GenBank/DDBJ whole genome shotgun (WGS) entry which is preliminary data.</text>
</comment>
<dbReference type="Proteomes" id="UP000769528">
    <property type="component" value="Unassembled WGS sequence"/>
</dbReference>
<proteinExistence type="predicted"/>
<dbReference type="Pfam" id="PF05841">
    <property type="entry name" value="Apc15p"/>
    <property type="match status" value="1"/>
</dbReference>
<dbReference type="GO" id="GO:0031145">
    <property type="term" value="P:anaphase-promoting complex-dependent catabolic process"/>
    <property type="evidence" value="ECO:0007669"/>
    <property type="project" value="InterPro"/>
</dbReference>
<dbReference type="AlphaFoldDB" id="A0A9P8TGL7"/>
<accession>A0A9P8TGL7</accession>
<evidence type="ECO:0000313" key="2">
    <source>
        <dbReference type="Proteomes" id="UP000769528"/>
    </source>
</evidence>
<reference evidence="1" key="2">
    <citation type="submission" date="2021-01" db="EMBL/GenBank/DDBJ databases">
        <authorList>
            <person name="Schikora-Tamarit M.A."/>
        </authorList>
    </citation>
    <scope>NUCLEOTIDE SEQUENCE</scope>
    <source>
        <strain evidence="1">CBS6341</strain>
    </source>
</reference>
<dbReference type="EMBL" id="JAEUBF010000504">
    <property type="protein sequence ID" value="KAH3678121.1"/>
    <property type="molecule type" value="Genomic_DNA"/>
</dbReference>
<organism evidence="1 2">
    <name type="scientific">Wickerhamomyces mucosus</name>
    <dbReference type="NCBI Taxonomy" id="1378264"/>
    <lineage>
        <taxon>Eukaryota</taxon>
        <taxon>Fungi</taxon>
        <taxon>Dikarya</taxon>
        <taxon>Ascomycota</taxon>
        <taxon>Saccharomycotina</taxon>
        <taxon>Saccharomycetes</taxon>
        <taxon>Phaffomycetales</taxon>
        <taxon>Wickerhamomycetaceae</taxon>
        <taxon>Wickerhamomyces</taxon>
    </lineage>
</organism>
<dbReference type="GO" id="GO:0005680">
    <property type="term" value="C:anaphase-promoting complex"/>
    <property type="evidence" value="ECO:0007669"/>
    <property type="project" value="InterPro"/>
</dbReference>
<protein>
    <submittedName>
        <fullName evidence="1">Uncharacterized protein</fullName>
    </submittedName>
</protein>
<reference evidence="1" key="1">
    <citation type="journal article" date="2021" name="Open Biol.">
        <title>Shared evolutionary footprints suggest mitochondrial oxidative damage underlies multiple complex I losses in fungi.</title>
        <authorList>
            <person name="Schikora-Tamarit M.A."/>
            <person name="Marcet-Houben M."/>
            <person name="Nosek J."/>
            <person name="Gabaldon T."/>
        </authorList>
    </citation>
    <scope>NUCLEOTIDE SEQUENCE</scope>
    <source>
        <strain evidence="1">CBS6341</strain>
    </source>
</reference>
<gene>
    <name evidence="1" type="ORF">WICMUC_001685</name>
</gene>
<dbReference type="InterPro" id="IPR008402">
    <property type="entry name" value="APC_su15/mnd2"/>
</dbReference>
<evidence type="ECO:0000313" key="1">
    <source>
        <dbReference type="EMBL" id="KAH3678121.1"/>
    </source>
</evidence>